<name>A0A9R1U9P5_9HYME</name>
<dbReference type="OrthoDB" id="6765072at2759"/>
<evidence type="ECO:0000313" key="11">
    <source>
        <dbReference type="Proteomes" id="UP000694866"/>
    </source>
</evidence>
<protein>
    <recommendedName>
        <fullName evidence="10">Odorant receptor</fullName>
    </recommendedName>
</protein>
<feature type="transmembrane region" description="Helical" evidence="10">
    <location>
        <begin position="376"/>
        <end position="395"/>
    </location>
</feature>
<dbReference type="GO" id="GO:0005886">
    <property type="term" value="C:plasma membrane"/>
    <property type="evidence" value="ECO:0007669"/>
    <property type="project" value="UniProtKB-SubCell"/>
</dbReference>
<evidence type="ECO:0000256" key="8">
    <source>
        <dbReference type="ARBA" id="ARBA00023170"/>
    </source>
</evidence>
<keyword evidence="9 10" id="KW-0807">Transducer</keyword>
<dbReference type="GeneID" id="105272176"/>
<keyword evidence="8 10" id="KW-0675">Receptor</keyword>
<reference evidence="12" key="1">
    <citation type="submission" date="2025-08" db="UniProtKB">
        <authorList>
            <consortium name="RefSeq"/>
        </authorList>
    </citation>
    <scope>IDENTIFICATION</scope>
    <source>
        <strain evidence="12">USDA-PBARC FA_bdor</strain>
        <tissue evidence="12">Whole organism</tissue>
    </source>
</reference>
<dbReference type="GO" id="GO:0005549">
    <property type="term" value="F:odorant binding"/>
    <property type="evidence" value="ECO:0007669"/>
    <property type="project" value="InterPro"/>
</dbReference>
<evidence type="ECO:0000256" key="7">
    <source>
        <dbReference type="ARBA" id="ARBA00023136"/>
    </source>
</evidence>
<feature type="transmembrane region" description="Helical" evidence="10">
    <location>
        <begin position="71"/>
        <end position="91"/>
    </location>
</feature>
<feature type="transmembrane region" description="Helical" evidence="10">
    <location>
        <begin position="131"/>
        <end position="158"/>
    </location>
</feature>
<comment type="similarity">
    <text evidence="10">Belongs to the insect chemoreceptor superfamily. Heteromeric odorant receptor channel (TC 1.A.69) family.</text>
</comment>
<proteinExistence type="inferred from homology"/>
<feature type="transmembrane region" description="Helical" evidence="10">
    <location>
        <begin position="265"/>
        <end position="288"/>
    </location>
</feature>
<comment type="subcellular location">
    <subcellularLocation>
        <location evidence="1 10">Cell membrane</location>
        <topology evidence="1 10">Multi-pass membrane protein</topology>
    </subcellularLocation>
</comment>
<gene>
    <name evidence="12" type="primary">LOC105272176</name>
</gene>
<keyword evidence="6 10" id="KW-1133">Transmembrane helix</keyword>
<dbReference type="Pfam" id="PF02949">
    <property type="entry name" value="7tm_6"/>
    <property type="match status" value="1"/>
</dbReference>
<keyword evidence="5 10" id="KW-0552">Olfaction</keyword>
<feature type="transmembrane region" description="Helical" evidence="10">
    <location>
        <begin position="178"/>
        <end position="198"/>
    </location>
</feature>
<dbReference type="GO" id="GO:0007165">
    <property type="term" value="P:signal transduction"/>
    <property type="evidence" value="ECO:0007669"/>
    <property type="project" value="UniProtKB-KW"/>
</dbReference>
<evidence type="ECO:0000313" key="12">
    <source>
        <dbReference type="RefSeq" id="XP_011312428.1"/>
    </source>
</evidence>
<keyword evidence="2" id="KW-1003">Cell membrane</keyword>
<keyword evidence="7 10" id="KW-0472">Membrane</keyword>
<evidence type="ECO:0000256" key="3">
    <source>
        <dbReference type="ARBA" id="ARBA00022606"/>
    </source>
</evidence>
<evidence type="ECO:0000256" key="1">
    <source>
        <dbReference type="ARBA" id="ARBA00004651"/>
    </source>
</evidence>
<keyword evidence="3 10" id="KW-0716">Sensory transduction</keyword>
<dbReference type="PANTHER" id="PTHR21137:SF35">
    <property type="entry name" value="ODORANT RECEPTOR 19A-RELATED"/>
    <property type="match status" value="1"/>
</dbReference>
<evidence type="ECO:0000256" key="10">
    <source>
        <dbReference type="RuleBase" id="RU351113"/>
    </source>
</evidence>
<dbReference type="Proteomes" id="UP000694866">
    <property type="component" value="Unplaced"/>
</dbReference>
<dbReference type="AlphaFoldDB" id="A0A9R1U9P5"/>
<sequence>MWRKKFNEYSNIKNYHWEIQLVRWAFRSVGVWPEVGRANGVKLFINLTIIIAILFIPQSYTLFLADNSNELCSAIAGLLLRTYIITAMILFRLKSKVRQSILSEMKINWSTPFTQQDTKIMQYYAGLSRKIGLIMIVAQSISLYFIILNPLVVLAVVKEKKLTELSFVSHILSLSNDWIFAGFYICAIVPIAICRIIMVGADLSYVTFCLHTCGQLHILGNRIREYQGKIRHSSGDDILRSCSCLKCIVDSHAQISQFVHKIDNYFNIVILLHFTALMMMLSSGAVLILKWFLAGLYNEMGLYITFQLSAFSKIFLYCWSTEKCQQASDALNEISYSVDWSTKTGNVRKNLILIIRHSRIPFKLTAGKFFVLSLKLFRQFIFTAISYMSVLRAITRDH</sequence>
<dbReference type="InterPro" id="IPR004117">
    <property type="entry name" value="7tm6_olfct_rcpt"/>
</dbReference>
<organism evidence="11 12">
    <name type="scientific">Fopius arisanus</name>
    <dbReference type="NCBI Taxonomy" id="64838"/>
    <lineage>
        <taxon>Eukaryota</taxon>
        <taxon>Metazoa</taxon>
        <taxon>Ecdysozoa</taxon>
        <taxon>Arthropoda</taxon>
        <taxon>Hexapoda</taxon>
        <taxon>Insecta</taxon>
        <taxon>Pterygota</taxon>
        <taxon>Neoptera</taxon>
        <taxon>Endopterygota</taxon>
        <taxon>Hymenoptera</taxon>
        <taxon>Apocrita</taxon>
        <taxon>Ichneumonoidea</taxon>
        <taxon>Braconidae</taxon>
        <taxon>Opiinae</taxon>
        <taxon>Fopius</taxon>
    </lineage>
</organism>
<evidence type="ECO:0000256" key="9">
    <source>
        <dbReference type="ARBA" id="ARBA00023224"/>
    </source>
</evidence>
<evidence type="ECO:0000256" key="5">
    <source>
        <dbReference type="ARBA" id="ARBA00022725"/>
    </source>
</evidence>
<accession>A0A9R1U9P5</accession>
<evidence type="ECO:0000256" key="6">
    <source>
        <dbReference type="ARBA" id="ARBA00022989"/>
    </source>
</evidence>
<keyword evidence="11" id="KW-1185">Reference proteome</keyword>
<feature type="transmembrane region" description="Helical" evidence="10">
    <location>
        <begin position="43"/>
        <end position="65"/>
    </location>
</feature>
<dbReference type="GO" id="GO:0004984">
    <property type="term" value="F:olfactory receptor activity"/>
    <property type="evidence" value="ECO:0007669"/>
    <property type="project" value="InterPro"/>
</dbReference>
<dbReference type="KEGG" id="fas:105272176"/>
<keyword evidence="4 10" id="KW-0812">Transmembrane</keyword>
<feature type="transmembrane region" description="Helical" evidence="10">
    <location>
        <begin position="300"/>
        <end position="319"/>
    </location>
</feature>
<dbReference type="RefSeq" id="XP_011312428.1">
    <property type="nucleotide sequence ID" value="XM_011314126.1"/>
</dbReference>
<dbReference type="PANTHER" id="PTHR21137">
    <property type="entry name" value="ODORANT RECEPTOR"/>
    <property type="match status" value="1"/>
</dbReference>
<evidence type="ECO:0000256" key="2">
    <source>
        <dbReference type="ARBA" id="ARBA00022475"/>
    </source>
</evidence>
<evidence type="ECO:0000256" key="4">
    <source>
        <dbReference type="ARBA" id="ARBA00022692"/>
    </source>
</evidence>